<dbReference type="AlphaFoldDB" id="A0A250DLH8"/>
<feature type="domain" description="HTH cro/C1-type" evidence="1">
    <location>
        <begin position="7"/>
        <end position="60"/>
    </location>
</feature>
<dbReference type="CDD" id="cd00093">
    <property type="entry name" value="HTH_XRE"/>
    <property type="match status" value="1"/>
</dbReference>
<name>A0A250DLH8_9BURK</name>
<reference evidence="2 3" key="1">
    <citation type="submission" date="2017-09" db="EMBL/GenBank/DDBJ databases">
        <title>The diverse metabolic capabilities of V. boronicumulans make it an excellent choice for continued studies on novel biodegradation.</title>
        <authorList>
            <person name="Sun S."/>
        </authorList>
    </citation>
    <scope>NUCLEOTIDE SEQUENCE [LARGE SCALE GENOMIC DNA]</scope>
    <source>
        <strain evidence="2 3">J1</strain>
    </source>
</reference>
<organism evidence="2 3">
    <name type="scientific">Variovorax boronicumulans</name>
    <dbReference type="NCBI Taxonomy" id="436515"/>
    <lineage>
        <taxon>Bacteria</taxon>
        <taxon>Pseudomonadati</taxon>
        <taxon>Pseudomonadota</taxon>
        <taxon>Betaproteobacteria</taxon>
        <taxon>Burkholderiales</taxon>
        <taxon>Comamonadaceae</taxon>
        <taxon>Variovorax</taxon>
    </lineage>
</organism>
<dbReference type="GO" id="GO:0003677">
    <property type="term" value="F:DNA binding"/>
    <property type="evidence" value="ECO:0007669"/>
    <property type="project" value="InterPro"/>
</dbReference>
<proteinExistence type="predicted"/>
<sequence length="143" mass="15749">MSIGSRIKESRCAMGWSQVRLADEAGVTQSSIGNIESGFRQRPRELVSIAKALRVSPEWLETGKGPRTERASLKLVGADAEPSVRALVEYLAEIAAQQRPTLRKNLANLLVDLVEHPEDTALIEQTVADIERFFTPPSLPSVR</sequence>
<dbReference type="EMBL" id="CP023284">
    <property type="protein sequence ID" value="ATA55190.1"/>
    <property type="molecule type" value="Genomic_DNA"/>
</dbReference>
<dbReference type="Gene3D" id="1.10.260.40">
    <property type="entry name" value="lambda repressor-like DNA-binding domains"/>
    <property type="match status" value="1"/>
</dbReference>
<dbReference type="KEGG" id="vbo:CKY39_19710"/>
<dbReference type="SUPFAM" id="SSF47413">
    <property type="entry name" value="lambda repressor-like DNA-binding domains"/>
    <property type="match status" value="1"/>
</dbReference>
<dbReference type="SMART" id="SM00530">
    <property type="entry name" value="HTH_XRE"/>
    <property type="match status" value="1"/>
</dbReference>
<accession>A0A250DLH8</accession>
<dbReference type="Proteomes" id="UP000217154">
    <property type="component" value="Chromosome"/>
</dbReference>
<gene>
    <name evidence="2" type="ORF">CKY39_19710</name>
</gene>
<protein>
    <recommendedName>
        <fullName evidence="1">HTH cro/C1-type domain-containing protein</fullName>
    </recommendedName>
</protein>
<dbReference type="PROSITE" id="PS50943">
    <property type="entry name" value="HTH_CROC1"/>
    <property type="match status" value="1"/>
</dbReference>
<dbReference type="InterPro" id="IPR010982">
    <property type="entry name" value="Lambda_DNA-bd_dom_sf"/>
</dbReference>
<evidence type="ECO:0000313" key="3">
    <source>
        <dbReference type="Proteomes" id="UP000217154"/>
    </source>
</evidence>
<dbReference type="Pfam" id="PF01381">
    <property type="entry name" value="HTH_3"/>
    <property type="match status" value="1"/>
</dbReference>
<evidence type="ECO:0000259" key="1">
    <source>
        <dbReference type="PROSITE" id="PS50943"/>
    </source>
</evidence>
<evidence type="ECO:0000313" key="2">
    <source>
        <dbReference type="EMBL" id="ATA55190.1"/>
    </source>
</evidence>
<dbReference type="RefSeq" id="WP_095745601.1">
    <property type="nucleotide sequence ID" value="NZ_CP023284.1"/>
</dbReference>
<dbReference type="InterPro" id="IPR001387">
    <property type="entry name" value="Cro/C1-type_HTH"/>
</dbReference>